<dbReference type="GeneID" id="28966264"/>
<sequence length="183" mass="20233">MARKELFLGRTALLGGSYTYDQGTSGFSDSDNPQIEVESIVYIKPGFGVVDRSTRESLEVLEHDLTLTITNDEGMSDTISWTPRDTHSHSRDGIIFTPAYDRILATDAQQNSIEITVNQPWAAPGFTASVGTELQAKTRLPREIAVIRSDKTVRGAVHLWDTSTGQFMPIEEDQIRSVPCTSN</sequence>
<dbReference type="AlphaFoldDB" id="A0A1A6A927"/>
<accession>A0A1A6A927</accession>
<reference evidence="1" key="1">
    <citation type="submission" date="2013-07" db="EMBL/GenBank/DDBJ databases">
        <title>The Genome Sequence of Cryptococcus dejecticola CBS10117.</title>
        <authorList>
            <consortium name="The Broad Institute Genome Sequencing Platform"/>
            <person name="Cuomo C."/>
            <person name="Litvintseva A."/>
            <person name="Chen Y."/>
            <person name="Heitman J."/>
            <person name="Sun S."/>
            <person name="Springer D."/>
            <person name="Dromer F."/>
            <person name="Young S.K."/>
            <person name="Zeng Q."/>
            <person name="Gargeya S."/>
            <person name="Fitzgerald M."/>
            <person name="Abouelleil A."/>
            <person name="Alvarado L."/>
            <person name="Berlin A.M."/>
            <person name="Chapman S.B."/>
            <person name="Dewar J."/>
            <person name="Goldberg J."/>
            <person name="Griggs A."/>
            <person name="Gujja S."/>
            <person name="Hansen M."/>
            <person name="Howarth C."/>
            <person name="Imamovic A."/>
            <person name="Larimer J."/>
            <person name="McCowan C."/>
            <person name="Murphy C."/>
            <person name="Pearson M."/>
            <person name="Priest M."/>
            <person name="Roberts A."/>
            <person name="Saif S."/>
            <person name="Shea T."/>
            <person name="Sykes S."/>
            <person name="Wortman J."/>
            <person name="Nusbaum C."/>
            <person name="Birren B."/>
        </authorList>
    </citation>
    <scope>NUCLEOTIDE SEQUENCE [LARGE SCALE GENOMIC DNA]</scope>
    <source>
        <strain evidence="1">CBS 10117</strain>
    </source>
</reference>
<evidence type="ECO:0000313" key="2">
    <source>
        <dbReference type="EMBL" id="WWC59988.1"/>
    </source>
</evidence>
<dbReference type="EMBL" id="KI894029">
    <property type="protein sequence ID" value="OBR86557.1"/>
    <property type="molecule type" value="Genomic_DNA"/>
</dbReference>
<evidence type="ECO:0000313" key="1">
    <source>
        <dbReference type="EMBL" id="OBR86557.1"/>
    </source>
</evidence>
<reference evidence="2" key="2">
    <citation type="submission" date="2013-07" db="EMBL/GenBank/DDBJ databases">
        <authorList>
            <consortium name="The Broad Institute Genome Sequencing Platform"/>
            <person name="Cuomo C."/>
            <person name="Litvintseva A."/>
            <person name="Chen Y."/>
            <person name="Heitman J."/>
            <person name="Sun S."/>
            <person name="Springer D."/>
            <person name="Dromer F."/>
            <person name="Young S.K."/>
            <person name="Zeng Q."/>
            <person name="Gargeya S."/>
            <person name="Fitzgerald M."/>
            <person name="Abouelleil A."/>
            <person name="Alvarado L."/>
            <person name="Berlin A.M."/>
            <person name="Chapman S.B."/>
            <person name="Dewar J."/>
            <person name="Goldberg J."/>
            <person name="Griggs A."/>
            <person name="Gujja S."/>
            <person name="Hansen M."/>
            <person name="Howarth C."/>
            <person name="Imamovic A."/>
            <person name="Larimer J."/>
            <person name="McCowan C."/>
            <person name="Murphy C."/>
            <person name="Pearson M."/>
            <person name="Priest M."/>
            <person name="Roberts A."/>
            <person name="Saif S."/>
            <person name="Shea T."/>
            <person name="Sykes S."/>
            <person name="Wortman J."/>
            <person name="Nusbaum C."/>
            <person name="Birren B."/>
        </authorList>
    </citation>
    <scope>NUCLEOTIDE SEQUENCE</scope>
    <source>
        <strain evidence="2">CBS 10117</strain>
    </source>
</reference>
<organism evidence="1">
    <name type="scientific">Kwoniella dejecticola CBS 10117</name>
    <dbReference type="NCBI Taxonomy" id="1296121"/>
    <lineage>
        <taxon>Eukaryota</taxon>
        <taxon>Fungi</taxon>
        <taxon>Dikarya</taxon>
        <taxon>Basidiomycota</taxon>
        <taxon>Agaricomycotina</taxon>
        <taxon>Tremellomycetes</taxon>
        <taxon>Tremellales</taxon>
        <taxon>Cryptococcaceae</taxon>
        <taxon>Kwoniella</taxon>
    </lineage>
</organism>
<dbReference type="VEuPathDB" id="FungiDB:I303_02565"/>
<reference evidence="2" key="3">
    <citation type="submission" date="2024-02" db="EMBL/GenBank/DDBJ databases">
        <title>Comparative genomics of Cryptococcus and Kwoniella reveals pathogenesis evolution and contrasting modes of karyotype evolution via chromosome fusion or intercentromeric recombination.</title>
        <authorList>
            <person name="Coelho M.A."/>
            <person name="David-Palma M."/>
            <person name="Shea T."/>
            <person name="Bowers K."/>
            <person name="McGinley-Smith S."/>
            <person name="Mohammad A.W."/>
            <person name="Gnirke A."/>
            <person name="Yurkov A.M."/>
            <person name="Nowrousian M."/>
            <person name="Sun S."/>
            <person name="Cuomo C.A."/>
            <person name="Heitman J."/>
        </authorList>
    </citation>
    <scope>NUCLEOTIDE SEQUENCE</scope>
    <source>
        <strain evidence="2">CBS 10117</strain>
    </source>
</reference>
<dbReference type="EMBL" id="CP144532">
    <property type="protein sequence ID" value="WWC59988.1"/>
    <property type="molecule type" value="Genomic_DNA"/>
</dbReference>
<dbReference type="KEGG" id="kdj:28966264"/>
<proteinExistence type="predicted"/>
<gene>
    <name evidence="1" type="ORF">I303_02565</name>
    <name evidence="2" type="ORF">I303_102551</name>
</gene>
<protein>
    <submittedName>
        <fullName evidence="1">Uncharacterized protein</fullName>
    </submittedName>
</protein>
<evidence type="ECO:0000313" key="3">
    <source>
        <dbReference type="Proteomes" id="UP000078595"/>
    </source>
</evidence>
<dbReference type="RefSeq" id="XP_018264399.1">
    <property type="nucleotide sequence ID" value="XM_018405905.1"/>
</dbReference>
<dbReference type="Proteomes" id="UP000078595">
    <property type="component" value="Chromosome 3"/>
</dbReference>
<keyword evidence="3" id="KW-1185">Reference proteome</keyword>
<name>A0A1A6A927_9TREE</name>